<feature type="region of interest" description="Disordered" evidence="1">
    <location>
        <begin position="174"/>
        <end position="271"/>
    </location>
</feature>
<dbReference type="CDD" id="cd06257">
    <property type="entry name" value="DnaJ"/>
    <property type="match status" value="1"/>
</dbReference>
<feature type="compositionally biased region" description="Polar residues" evidence="1">
    <location>
        <begin position="238"/>
        <end position="250"/>
    </location>
</feature>
<feature type="compositionally biased region" description="Low complexity" evidence="1">
    <location>
        <begin position="224"/>
        <end position="237"/>
    </location>
</feature>
<evidence type="ECO:0000313" key="3">
    <source>
        <dbReference type="EMBL" id="CAE8628632.1"/>
    </source>
</evidence>
<dbReference type="Pfam" id="PF00226">
    <property type="entry name" value="DnaJ"/>
    <property type="match status" value="1"/>
</dbReference>
<evidence type="ECO:0000259" key="2">
    <source>
        <dbReference type="PROSITE" id="PS50076"/>
    </source>
</evidence>
<dbReference type="SMART" id="SM00271">
    <property type="entry name" value="DnaJ"/>
    <property type="match status" value="1"/>
</dbReference>
<dbReference type="AlphaFoldDB" id="A0A813GWF3"/>
<dbReference type="PROSITE" id="PS50076">
    <property type="entry name" value="DNAJ_2"/>
    <property type="match status" value="1"/>
</dbReference>
<dbReference type="OrthoDB" id="10250354at2759"/>
<organism evidence="3 4">
    <name type="scientific">Polarella glacialis</name>
    <name type="common">Dinoflagellate</name>
    <dbReference type="NCBI Taxonomy" id="89957"/>
    <lineage>
        <taxon>Eukaryota</taxon>
        <taxon>Sar</taxon>
        <taxon>Alveolata</taxon>
        <taxon>Dinophyceae</taxon>
        <taxon>Suessiales</taxon>
        <taxon>Suessiaceae</taxon>
        <taxon>Polarella</taxon>
    </lineage>
</organism>
<dbReference type="EMBL" id="CAJNNV010029443">
    <property type="protein sequence ID" value="CAE8628632.1"/>
    <property type="molecule type" value="Genomic_DNA"/>
</dbReference>
<evidence type="ECO:0000256" key="1">
    <source>
        <dbReference type="SAM" id="MobiDB-lite"/>
    </source>
</evidence>
<dbReference type="InterPro" id="IPR001623">
    <property type="entry name" value="DnaJ_domain"/>
</dbReference>
<proteinExistence type="predicted"/>
<sequence>MAGSGIAAPRPVMSTASQMQHFAVNSPLSSQTASLQKGAGYSASTAVPQVAPRPLPVSRISQAQSGPVTAQAQSGVSPFVLVNLFSGQVAGLLGHCYEIQFSAMGAGRGPLGRFRQLVSSEVHIQVASSVAFEARISEDNGDGTCTVDWPDGNARGRTKRLLAGKLYASPSPGVSGYPSSTGFAQPQSPWTTPGAAGAQHSQSPVGSAFFPSPAQPQGGGHEPAAAFAAASADASPSQIGGSTPQSSDATAQDEDALPESEAPPEERGERDDVKVYMQELANGERCVMVQRIDGKKWRFNRSAVEFELQCTAETLKDWLGGLVCEQLPGLLTLLADEVNIRGGKLKETEKDRDSLRGTEDYDFFGLNGNQCSDKDIERAYRKKSTQLHPDKGGDEASFNNMREKYDQLKSLRNESKRKEGGGSIRWDARSRDSMLKAHGDLREQLVWITRNLGQVQDEVVDLRRRNAVRHSLEWEGMESLDAQPPAAC</sequence>
<evidence type="ECO:0000313" key="4">
    <source>
        <dbReference type="Proteomes" id="UP000654075"/>
    </source>
</evidence>
<reference evidence="3" key="1">
    <citation type="submission" date="2021-02" db="EMBL/GenBank/DDBJ databases">
        <authorList>
            <person name="Dougan E. K."/>
            <person name="Rhodes N."/>
            <person name="Thang M."/>
            <person name="Chan C."/>
        </authorList>
    </citation>
    <scope>NUCLEOTIDE SEQUENCE</scope>
</reference>
<gene>
    <name evidence="3" type="ORF">PGLA1383_LOCUS45238</name>
</gene>
<comment type="caution">
    <text evidence="3">The sequence shown here is derived from an EMBL/GenBank/DDBJ whole genome shotgun (WGS) entry which is preliminary data.</text>
</comment>
<protein>
    <recommendedName>
        <fullName evidence="2">J domain-containing protein</fullName>
    </recommendedName>
</protein>
<dbReference type="SUPFAM" id="SSF46565">
    <property type="entry name" value="Chaperone J-domain"/>
    <property type="match status" value="1"/>
</dbReference>
<dbReference type="Gene3D" id="1.10.287.110">
    <property type="entry name" value="DnaJ domain"/>
    <property type="match status" value="1"/>
</dbReference>
<name>A0A813GWF3_POLGL</name>
<accession>A0A813GWF3</accession>
<dbReference type="InterPro" id="IPR036869">
    <property type="entry name" value="J_dom_sf"/>
</dbReference>
<keyword evidence="4" id="KW-1185">Reference proteome</keyword>
<dbReference type="Proteomes" id="UP000654075">
    <property type="component" value="Unassembled WGS sequence"/>
</dbReference>
<feature type="domain" description="J" evidence="2">
    <location>
        <begin position="359"/>
        <end position="421"/>
    </location>
</feature>